<gene>
    <name evidence="1" type="ORF">PoB_005935400</name>
</gene>
<evidence type="ECO:0000313" key="1">
    <source>
        <dbReference type="EMBL" id="GFO32849.1"/>
    </source>
</evidence>
<dbReference type="EMBL" id="BLXT01006687">
    <property type="protein sequence ID" value="GFO32849.1"/>
    <property type="molecule type" value="Genomic_DNA"/>
</dbReference>
<proteinExistence type="predicted"/>
<organism evidence="1 2">
    <name type="scientific">Plakobranchus ocellatus</name>
    <dbReference type="NCBI Taxonomy" id="259542"/>
    <lineage>
        <taxon>Eukaryota</taxon>
        <taxon>Metazoa</taxon>
        <taxon>Spiralia</taxon>
        <taxon>Lophotrochozoa</taxon>
        <taxon>Mollusca</taxon>
        <taxon>Gastropoda</taxon>
        <taxon>Heterobranchia</taxon>
        <taxon>Euthyneura</taxon>
        <taxon>Panpulmonata</taxon>
        <taxon>Sacoglossa</taxon>
        <taxon>Placobranchoidea</taxon>
        <taxon>Plakobranchidae</taxon>
        <taxon>Plakobranchus</taxon>
    </lineage>
</organism>
<dbReference type="AlphaFoldDB" id="A0AAV4CN72"/>
<comment type="caution">
    <text evidence="1">The sequence shown here is derived from an EMBL/GenBank/DDBJ whole genome shotgun (WGS) entry which is preliminary data.</text>
</comment>
<name>A0AAV4CN72_9GAST</name>
<reference evidence="1 2" key="1">
    <citation type="journal article" date="2021" name="Elife">
        <title>Chloroplast acquisition without the gene transfer in kleptoplastic sea slugs, Plakobranchus ocellatus.</title>
        <authorList>
            <person name="Maeda T."/>
            <person name="Takahashi S."/>
            <person name="Yoshida T."/>
            <person name="Shimamura S."/>
            <person name="Takaki Y."/>
            <person name="Nagai Y."/>
            <person name="Toyoda A."/>
            <person name="Suzuki Y."/>
            <person name="Arimoto A."/>
            <person name="Ishii H."/>
            <person name="Satoh N."/>
            <person name="Nishiyama T."/>
            <person name="Hasebe M."/>
            <person name="Maruyama T."/>
            <person name="Minagawa J."/>
            <person name="Obokata J."/>
            <person name="Shigenobu S."/>
        </authorList>
    </citation>
    <scope>NUCLEOTIDE SEQUENCE [LARGE SCALE GENOMIC DNA]</scope>
</reference>
<protein>
    <submittedName>
        <fullName evidence="1">Uncharacterized protein</fullName>
    </submittedName>
</protein>
<sequence length="128" mass="14796">MPPNCYSLHSYHHQYRFKYHQYQPRGDHDLQKPYKDHHNHKTNCSTIRKTNSINIITPSPLPQPPQKILPLLSPQTPQAPAANTIRDITLDIHTNIVIITRFTIDTTFACQRQLISCLSQSPLYGLKL</sequence>
<dbReference type="Proteomes" id="UP000735302">
    <property type="component" value="Unassembled WGS sequence"/>
</dbReference>
<keyword evidence="2" id="KW-1185">Reference proteome</keyword>
<accession>A0AAV4CN72</accession>
<evidence type="ECO:0000313" key="2">
    <source>
        <dbReference type="Proteomes" id="UP000735302"/>
    </source>
</evidence>